<feature type="transmembrane region" description="Helical" evidence="5">
    <location>
        <begin position="189"/>
        <end position="209"/>
    </location>
</feature>
<dbReference type="GO" id="GO:0022857">
    <property type="term" value="F:transmembrane transporter activity"/>
    <property type="evidence" value="ECO:0007669"/>
    <property type="project" value="InterPro"/>
</dbReference>
<evidence type="ECO:0000256" key="2">
    <source>
        <dbReference type="ARBA" id="ARBA00022692"/>
    </source>
</evidence>
<comment type="subcellular location">
    <subcellularLocation>
        <location evidence="1">Membrane</location>
        <topology evidence="1">Multi-pass membrane protein</topology>
    </subcellularLocation>
</comment>
<name>A0A6P4ZEV4_BRABE</name>
<feature type="transmembrane region" description="Helical" evidence="5">
    <location>
        <begin position="21"/>
        <end position="44"/>
    </location>
</feature>
<dbReference type="PANTHER" id="PTHR24064">
    <property type="entry name" value="SOLUTE CARRIER FAMILY 22 MEMBER"/>
    <property type="match status" value="1"/>
</dbReference>
<feature type="transmembrane region" description="Helical" evidence="5">
    <location>
        <begin position="457"/>
        <end position="480"/>
    </location>
</feature>
<dbReference type="GeneID" id="109472787"/>
<reference evidence="8" key="1">
    <citation type="submission" date="2025-08" db="UniProtKB">
        <authorList>
            <consortium name="RefSeq"/>
        </authorList>
    </citation>
    <scope>IDENTIFICATION</scope>
    <source>
        <tissue evidence="8">Gonad</tissue>
    </source>
</reference>
<keyword evidence="2 5" id="KW-0812">Transmembrane</keyword>
<dbReference type="GO" id="GO:0016020">
    <property type="term" value="C:membrane"/>
    <property type="evidence" value="ECO:0007669"/>
    <property type="project" value="UniProtKB-SubCell"/>
</dbReference>
<dbReference type="RefSeq" id="XP_019628201.1">
    <property type="nucleotide sequence ID" value="XM_019772642.1"/>
</dbReference>
<feature type="transmembrane region" description="Helical" evidence="5">
    <location>
        <begin position="400"/>
        <end position="417"/>
    </location>
</feature>
<gene>
    <name evidence="8" type="primary">LOC109472787</name>
</gene>
<feature type="transmembrane region" description="Helical" evidence="5">
    <location>
        <begin position="423"/>
        <end position="445"/>
    </location>
</feature>
<sequence>MEYDAALEHLGRCGRFQKITTIAMALVGIPAGFNMVAMTFLGAMTDHRCRLHENSRADYAGNATEELNASIPWENVGGTWRLSQCNMYVDPLGAEVGENATIAPCEYGWVYDRSQYSSSIVTEFDLVCNKAWLTELAQSIYMSGVCVGAVLFGVMADRYGRRPILLLCLMLQIPLMFAVAFATNYVTFVTLRFFIGATTNGFLYSGIVIGTEVVHTSRRSLFGMSLSFTQATSYMLLGALAYFFRDWRNLQLAMSIPPLLFVSYWWLAPESPRWLLTNRKTEEAKMVIRKAAKQNGVEIPKKIYELIDEDGDKGLDRHDRRPRTYTMLDLVRTPKLRATTILISTNWFVLSGVYYGLWVGTSNLAGDHYVNFITSACVEGVGVFVAWFTMERCGRKRSSAVFMLLGGCACAATAAVPHTHDTISTVLAMVGRFGISVSFNVFYVYSAEVFPTVVRNMGLGVATMLARVGGIIAPFVYLLADTWRPLPLLTFGLVSIFSGLTMLTMPETLGKPLPNTIASVENVSKPPPPILVPDGVVLPDDIDNPLIIFQKLTVL</sequence>
<feature type="transmembrane region" description="Helical" evidence="5">
    <location>
        <begin position="250"/>
        <end position="267"/>
    </location>
</feature>
<dbReference type="Proteomes" id="UP000515135">
    <property type="component" value="Unplaced"/>
</dbReference>
<dbReference type="SUPFAM" id="SSF103473">
    <property type="entry name" value="MFS general substrate transporter"/>
    <property type="match status" value="1"/>
</dbReference>
<protein>
    <submittedName>
        <fullName evidence="8">Organic cation transporter protein-like</fullName>
    </submittedName>
</protein>
<feature type="transmembrane region" description="Helical" evidence="5">
    <location>
        <begin position="336"/>
        <end position="357"/>
    </location>
</feature>
<evidence type="ECO:0000256" key="3">
    <source>
        <dbReference type="ARBA" id="ARBA00022989"/>
    </source>
</evidence>
<dbReference type="CDD" id="cd17317">
    <property type="entry name" value="MFS_SLC22"/>
    <property type="match status" value="1"/>
</dbReference>
<accession>A0A6P4ZEV4</accession>
<dbReference type="PROSITE" id="PS50850">
    <property type="entry name" value="MFS"/>
    <property type="match status" value="1"/>
</dbReference>
<feature type="transmembrane region" description="Helical" evidence="5">
    <location>
        <begin position="369"/>
        <end position="388"/>
    </location>
</feature>
<feature type="transmembrane region" description="Helical" evidence="5">
    <location>
        <begin position="221"/>
        <end position="244"/>
    </location>
</feature>
<keyword evidence="7" id="KW-1185">Reference proteome</keyword>
<proteinExistence type="predicted"/>
<dbReference type="InterPro" id="IPR020846">
    <property type="entry name" value="MFS_dom"/>
</dbReference>
<evidence type="ECO:0000313" key="7">
    <source>
        <dbReference type="Proteomes" id="UP000515135"/>
    </source>
</evidence>
<evidence type="ECO:0000259" key="6">
    <source>
        <dbReference type="PROSITE" id="PS50850"/>
    </source>
</evidence>
<dbReference type="InterPro" id="IPR005828">
    <property type="entry name" value="MFS_sugar_transport-like"/>
</dbReference>
<evidence type="ECO:0000313" key="8">
    <source>
        <dbReference type="RefSeq" id="XP_019628201.1"/>
    </source>
</evidence>
<dbReference type="KEGG" id="bbel:109472787"/>
<dbReference type="OrthoDB" id="5296287at2759"/>
<keyword evidence="3 5" id="KW-1133">Transmembrane helix</keyword>
<evidence type="ECO:0000256" key="4">
    <source>
        <dbReference type="ARBA" id="ARBA00023136"/>
    </source>
</evidence>
<feature type="transmembrane region" description="Helical" evidence="5">
    <location>
        <begin position="164"/>
        <end position="183"/>
    </location>
</feature>
<evidence type="ECO:0000256" key="5">
    <source>
        <dbReference type="SAM" id="Phobius"/>
    </source>
</evidence>
<keyword evidence="4 5" id="KW-0472">Membrane</keyword>
<dbReference type="Gene3D" id="1.20.1250.20">
    <property type="entry name" value="MFS general substrate transporter like domains"/>
    <property type="match status" value="1"/>
</dbReference>
<dbReference type="InterPro" id="IPR036259">
    <property type="entry name" value="MFS_trans_sf"/>
</dbReference>
<feature type="domain" description="Major facilitator superfamily (MFS) profile" evidence="6">
    <location>
        <begin position="20"/>
        <end position="510"/>
    </location>
</feature>
<feature type="transmembrane region" description="Helical" evidence="5">
    <location>
        <begin position="486"/>
        <end position="505"/>
    </location>
</feature>
<dbReference type="Pfam" id="PF00083">
    <property type="entry name" value="Sugar_tr"/>
    <property type="match status" value="1"/>
</dbReference>
<dbReference type="AlphaFoldDB" id="A0A6P4ZEV4"/>
<organism evidence="7 8">
    <name type="scientific">Branchiostoma belcheri</name>
    <name type="common">Amphioxus</name>
    <dbReference type="NCBI Taxonomy" id="7741"/>
    <lineage>
        <taxon>Eukaryota</taxon>
        <taxon>Metazoa</taxon>
        <taxon>Chordata</taxon>
        <taxon>Cephalochordata</taxon>
        <taxon>Leptocardii</taxon>
        <taxon>Amphioxiformes</taxon>
        <taxon>Branchiostomatidae</taxon>
        <taxon>Branchiostoma</taxon>
    </lineage>
</organism>
<evidence type="ECO:0000256" key="1">
    <source>
        <dbReference type="ARBA" id="ARBA00004141"/>
    </source>
</evidence>